<reference evidence="3" key="1">
    <citation type="submission" date="2022-06" db="EMBL/GenBank/DDBJ databases">
        <title>Uncovering the hologenomic basis of an extraordinary plant invasion.</title>
        <authorList>
            <person name="Bieker V.C."/>
            <person name="Martin M.D."/>
            <person name="Gilbert T."/>
            <person name="Hodgins K."/>
            <person name="Battlay P."/>
            <person name="Petersen B."/>
            <person name="Wilson J."/>
        </authorList>
    </citation>
    <scope>NUCLEOTIDE SEQUENCE</scope>
    <source>
        <strain evidence="3">AA19_3_7</strain>
        <tissue evidence="3">Leaf</tissue>
    </source>
</reference>
<comment type="similarity">
    <text evidence="1">Belongs to the protein disulfide isomerase family.</text>
</comment>
<evidence type="ECO:0000259" key="2">
    <source>
        <dbReference type="Pfam" id="PF00085"/>
    </source>
</evidence>
<dbReference type="PANTHER" id="PTHR18929">
    <property type="entry name" value="PROTEIN DISULFIDE ISOMERASE"/>
    <property type="match status" value="1"/>
</dbReference>
<dbReference type="PANTHER" id="PTHR18929:SF246">
    <property type="entry name" value="PROTEIN DISULFIDE ISOMERASE-LIKE 1-4"/>
    <property type="match status" value="1"/>
</dbReference>
<organism evidence="3 4">
    <name type="scientific">Ambrosia artemisiifolia</name>
    <name type="common">Common ragweed</name>
    <dbReference type="NCBI Taxonomy" id="4212"/>
    <lineage>
        <taxon>Eukaryota</taxon>
        <taxon>Viridiplantae</taxon>
        <taxon>Streptophyta</taxon>
        <taxon>Embryophyta</taxon>
        <taxon>Tracheophyta</taxon>
        <taxon>Spermatophyta</taxon>
        <taxon>Magnoliopsida</taxon>
        <taxon>eudicotyledons</taxon>
        <taxon>Gunneridae</taxon>
        <taxon>Pentapetalae</taxon>
        <taxon>asterids</taxon>
        <taxon>campanulids</taxon>
        <taxon>Asterales</taxon>
        <taxon>Asteraceae</taxon>
        <taxon>Asteroideae</taxon>
        <taxon>Heliantheae alliance</taxon>
        <taxon>Heliantheae</taxon>
        <taxon>Ambrosia</taxon>
    </lineage>
</organism>
<protein>
    <recommendedName>
        <fullName evidence="2">Thioredoxin domain-containing protein</fullName>
    </recommendedName>
</protein>
<dbReference type="Gene3D" id="3.40.30.10">
    <property type="entry name" value="Glutaredoxin"/>
    <property type="match status" value="1"/>
</dbReference>
<dbReference type="EMBL" id="JAMZMK010008140">
    <property type="protein sequence ID" value="KAI7741728.1"/>
    <property type="molecule type" value="Genomic_DNA"/>
</dbReference>
<dbReference type="Pfam" id="PF00085">
    <property type="entry name" value="Thioredoxin"/>
    <property type="match status" value="1"/>
</dbReference>
<comment type="caution">
    <text evidence="3">The sequence shown here is derived from an EMBL/GenBank/DDBJ whole genome shotgun (WGS) entry which is preliminary data.</text>
</comment>
<dbReference type="GO" id="GO:0003756">
    <property type="term" value="F:protein disulfide isomerase activity"/>
    <property type="evidence" value="ECO:0007669"/>
    <property type="project" value="TreeGrafter"/>
</dbReference>
<evidence type="ECO:0000313" key="3">
    <source>
        <dbReference type="EMBL" id="KAI7741728.1"/>
    </source>
</evidence>
<dbReference type="GO" id="GO:0034976">
    <property type="term" value="P:response to endoplasmic reticulum stress"/>
    <property type="evidence" value="ECO:0007669"/>
    <property type="project" value="TreeGrafter"/>
</dbReference>
<dbReference type="SUPFAM" id="SSF52833">
    <property type="entry name" value="Thioredoxin-like"/>
    <property type="match status" value="1"/>
</dbReference>
<evidence type="ECO:0000256" key="1">
    <source>
        <dbReference type="ARBA" id="ARBA00006347"/>
    </source>
</evidence>
<dbReference type="InterPro" id="IPR036249">
    <property type="entry name" value="Thioredoxin-like_sf"/>
</dbReference>
<feature type="domain" description="Thioredoxin" evidence="2">
    <location>
        <begin position="82"/>
        <end position="136"/>
    </location>
</feature>
<gene>
    <name evidence="3" type="ORF">M8C21_023959</name>
</gene>
<dbReference type="Proteomes" id="UP001206925">
    <property type="component" value="Unassembled WGS sequence"/>
</dbReference>
<proteinExistence type="inferred from homology"/>
<accession>A0AAD5CH71</accession>
<sequence length="146" mass="16548">VSVFVLIHISNPRSGFLCFCVHRQSASSFGFLIFVFVDRDNEDVGKPVVDYFGITVDAPKVYGEDFLNYKLKPLYKSRSRAEIYAPWCGHYQALEPTYNKLAKHLPKMDGSTNEHPRAKADEYPTILLCPARNKSSDPVDKSDPMT</sequence>
<dbReference type="GO" id="GO:0006457">
    <property type="term" value="P:protein folding"/>
    <property type="evidence" value="ECO:0007669"/>
    <property type="project" value="TreeGrafter"/>
</dbReference>
<dbReference type="GO" id="GO:0005783">
    <property type="term" value="C:endoplasmic reticulum"/>
    <property type="evidence" value="ECO:0007669"/>
    <property type="project" value="TreeGrafter"/>
</dbReference>
<name>A0AAD5CH71_AMBAR</name>
<dbReference type="AlphaFoldDB" id="A0AAD5CH71"/>
<evidence type="ECO:0000313" key="4">
    <source>
        <dbReference type="Proteomes" id="UP001206925"/>
    </source>
</evidence>
<feature type="non-terminal residue" evidence="3">
    <location>
        <position position="146"/>
    </location>
</feature>
<dbReference type="InterPro" id="IPR013766">
    <property type="entry name" value="Thioredoxin_domain"/>
</dbReference>
<keyword evidence="4" id="KW-1185">Reference proteome</keyword>